<accession>A0A4R0P410</accession>
<dbReference type="Gene3D" id="2.60.40.1120">
    <property type="entry name" value="Carboxypeptidase-like, regulatory domain"/>
    <property type="match status" value="1"/>
</dbReference>
<comment type="caution">
    <text evidence="1">The sequence shown here is derived from an EMBL/GenBank/DDBJ whole genome shotgun (WGS) entry which is preliminary data.</text>
</comment>
<proteinExistence type="predicted"/>
<reference evidence="1 2" key="1">
    <citation type="submission" date="2019-02" db="EMBL/GenBank/DDBJ databases">
        <title>Pedobacter sp. RP-3-11 sp. nov., isolated from Arctic soil.</title>
        <authorList>
            <person name="Dahal R.H."/>
        </authorList>
    </citation>
    <scope>NUCLEOTIDE SEQUENCE [LARGE SCALE GENOMIC DNA]</scope>
    <source>
        <strain evidence="1 2">RP-3-11</strain>
    </source>
</reference>
<organism evidence="1 2">
    <name type="scientific">Pedobacter frigidisoli</name>
    <dbReference type="NCBI Taxonomy" id="2530455"/>
    <lineage>
        <taxon>Bacteria</taxon>
        <taxon>Pseudomonadati</taxon>
        <taxon>Bacteroidota</taxon>
        <taxon>Sphingobacteriia</taxon>
        <taxon>Sphingobacteriales</taxon>
        <taxon>Sphingobacteriaceae</taxon>
        <taxon>Pedobacter</taxon>
    </lineage>
</organism>
<dbReference type="Proteomes" id="UP000291485">
    <property type="component" value="Unassembled WGS sequence"/>
</dbReference>
<protein>
    <recommendedName>
        <fullName evidence="3">CarboxypepD_reg-like domain-containing protein</fullName>
    </recommendedName>
</protein>
<dbReference type="OrthoDB" id="7432683at2"/>
<evidence type="ECO:0008006" key="3">
    <source>
        <dbReference type="Google" id="ProtNLM"/>
    </source>
</evidence>
<name>A0A4R0P410_9SPHI</name>
<dbReference type="AlphaFoldDB" id="A0A4R0P410"/>
<evidence type="ECO:0000313" key="1">
    <source>
        <dbReference type="EMBL" id="TCD08518.1"/>
    </source>
</evidence>
<dbReference type="EMBL" id="SJSN01000008">
    <property type="protein sequence ID" value="TCD08518.1"/>
    <property type="molecule type" value="Genomic_DNA"/>
</dbReference>
<sequence>MKNPQPQISIAEPCSQNWEEMEKRDGYNFCEACSKCVVDFTGYSNAEIIKTLANASTEVCGRLTKTQLNQLNYHLVVAPVNRNWMKYLGVLALGASIFMQNANASIPKATLEISKNIDDQKDNKKPKTVNKVNGYVLGQDKKPLIGIRLVIPNTKYYATTDKDGKYEIVFKNGLNVKHNALTVQSARYSATMILDFSKEKQKDLILKMEEFMIVGKIAYTPKQGNKFL</sequence>
<evidence type="ECO:0000313" key="2">
    <source>
        <dbReference type="Proteomes" id="UP000291485"/>
    </source>
</evidence>
<dbReference type="SUPFAM" id="SSF49464">
    <property type="entry name" value="Carboxypeptidase regulatory domain-like"/>
    <property type="match status" value="1"/>
</dbReference>
<gene>
    <name evidence="1" type="ORF">EZ449_11785</name>
</gene>
<keyword evidence="2" id="KW-1185">Reference proteome</keyword>
<dbReference type="InterPro" id="IPR008969">
    <property type="entry name" value="CarboxyPept-like_regulatory"/>
</dbReference>
<dbReference type="RefSeq" id="WP_131558921.1">
    <property type="nucleotide sequence ID" value="NZ_SJSN01000008.1"/>
</dbReference>